<accession>A0A8K0W1M3</accession>
<evidence type="ECO:0000256" key="2">
    <source>
        <dbReference type="SAM" id="SignalP"/>
    </source>
</evidence>
<keyword evidence="4" id="KW-1185">Reference proteome</keyword>
<feature type="chain" id="PRO_5035461816" evidence="2">
    <location>
        <begin position="21"/>
        <end position="318"/>
    </location>
</feature>
<evidence type="ECO:0000313" key="4">
    <source>
        <dbReference type="Proteomes" id="UP000813461"/>
    </source>
</evidence>
<dbReference type="OrthoDB" id="3860394at2759"/>
<feature type="region of interest" description="Disordered" evidence="1">
    <location>
        <begin position="227"/>
        <end position="263"/>
    </location>
</feature>
<gene>
    <name evidence="3" type="ORF">FB567DRAFT_464125</name>
</gene>
<protein>
    <submittedName>
        <fullName evidence="3">Uncharacterized protein</fullName>
    </submittedName>
</protein>
<keyword evidence="2" id="KW-0732">Signal</keyword>
<comment type="caution">
    <text evidence="3">The sequence shown here is derived from an EMBL/GenBank/DDBJ whole genome shotgun (WGS) entry which is preliminary data.</text>
</comment>
<reference evidence="3" key="1">
    <citation type="journal article" date="2021" name="Nat. Commun.">
        <title>Genetic determinants of endophytism in the Arabidopsis root mycobiome.</title>
        <authorList>
            <person name="Mesny F."/>
            <person name="Miyauchi S."/>
            <person name="Thiergart T."/>
            <person name="Pickel B."/>
            <person name="Atanasova L."/>
            <person name="Karlsson M."/>
            <person name="Huettel B."/>
            <person name="Barry K.W."/>
            <person name="Haridas S."/>
            <person name="Chen C."/>
            <person name="Bauer D."/>
            <person name="Andreopoulos W."/>
            <person name="Pangilinan J."/>
            <person name="LaButti K."/>
            <person name="Riley R."/>
            <person name="Lipzen A."/>
            <person name="Clum A."/>
            <person name="Drula E."/>
            <person name="Henrissat B."/>
            <person name="Kohler A."/>
            <person name="Grigoriev I.V."/>
            <person name="Martin F.M."/>
            <person name="Hacquard S."/>
        </authorList>
    </citation>
    <scope>NUCLEOTIDE SEQUENCE</scope>
    <source>
        <strain evidence="3">MPI-SDFR-AT-0120</strain>
    </source>
</reference>
<evidence type="ECO:0000256" key="1">
    <source>
        <dbReference type="SAM" id="MobiDB-lite"/>
    </source>
</evidence>
<name>A0A8K0W1M3_9PLEO</name>
<dbReference type="Proteomes" id="UP000813461">
    <property type="component" value="Unassembled WGS sequence"/>
</dbReference>
<organism evidence="3 4">
    <name type="scientific">Paraphoma chrysanthemicola</name>
    <dbReference type="NCBI Taxonomy" id="798071"/>
    <lineage>
        <taxon>Eukaryota</taxon>
        <taxon>Fungi</taxon>
        <taxon>Dikarya</taxon>
        <taxon>Ascomycota</taxon>
        <taxon>Pezizomycotina</taxon>
        <taxon>Dothideomycetes</taxon>
        <taxon>Pleosporomycetidae</taxon>
        <taxon>Pleosporales</taxon>
        <taxon>Pleosporineae</taxon>
        <taxon>Phaeosphaeriaceae</taxon>
        <taxon>Paraphoma</taxon>
    </lineage>
</organism>
<proteinExistence type="predicted"/>
<sequence>MLFIPTMFVTGIILTPVAIATPAVQDLINLRTVIDAAANTIGGTKNPNRGWGFGSREGVMGTADLVNNVTNTVLGMKWQIDTNKTAWLLPDNATNPTTNLTTPTPFTPTLPLSTSIMMPSAIPTAAANVTVDLSKPYIDYVSAIPNLSSSLTSLGRAYHREMNSPVKEAIAGLQQSISTLQSAMLQDNLISSQAVIRTIRASSSLEAAQVAWGRFLNLPGTVGSAGSDTGTNAGSAGLSKKSLEDTGGVAKANRPPPAKGRYYTHEDLWGRDEPRPRRSGEGKANWYDAVVQWEETRTRLVNAGIGAENARIGRPFVV</sequence>
<dbReference type="AlphaFoldDB" id="A0A8K0W1M3"/>
<feature type="signal peptide" evidence="2">
    <location>
        <begin position="1"/>
        <end position="20"/>
    </location>
</feature>
<dbReference type="EMBL" id="JAGMVJ010000004">
    <property type="protein sequence ID" value="KAH7091100.1"/>
    <property type="molecule type" value="Genomic_DNA"/>
</dbReference>
<evidence type="ECO:0000313" key="3">
    <source>
        <dbReference type="EMBL" id="KAH7091100.1"/>
    </source>
</evidence>
<feature type="non-terminal residue" evidence="3">
    <location>
        <position position="1"/>
    </location>
</feature>